<sequence length="346" mass="40481">MDVGMVSVIVPVYNVEKYIENCINSLIKQTYKNIEIILVDDGSTDKSGSICDNFCAIDNRIKVIHTQNKGVSAARNKGIEVSTGCFIQFVDSDDTIDENMTKRLVQLMGKNIDLVICGYRIKQIRGKNRFLSKEIQPIFWGQFTKDDFVNNFGKFLNNLIVNSPVNKLYSASLIKGYRLSFPENISIGEDLIFNLEVINKSSRIYITKEVYYNYINHNQSSLMLNYKKDFFSIQQILFSKLYQFLHENDKMSMENEVNIRFYYIRSIFCCLNNLFHNNSKLSFRNKVIQIKEIITDNQVQNSLRFKPKLGIQYKIIITLIYLKQYLSIYLFFTFKSHVKKLVERLT</sequence>
<dbReference type="eggNOG" id="COG1216">
    <property type="taxonomic scope" value="Bacteria"/>
</dbReference>
<name>A0A0L6JM31_9FIRM</name>
<proteinExistence type="predicted"/>
<evidence type="ECO:0000313" key="6">
    <source>
        <dbReference type="Proteomes" id="UP000036923"/>
    </source>
</evidence>
<evidence type="ECO:0000256" key="3">
    <source>
        <dbReference type="SAM" id="Phobius"/>
    </source>
</evidence>
<evidence type="ECO:0000313" key="5">
    <source>
        <dbReference type="EMBL" id="KNY26829.1"/>
    </source>
</evidence>
<accession>A0A0L6JM31</accession>
<keyword evidence="6" id="KW-1185">Reference proteome</keyword>
<organism evidence="5 6">
    <name type="scientific">Pseudobacteroides cellulosolvens ATCC 35603 = DSM 2933</name>
    <dbReference type="NCBI Taxonomy" id="398512"/>
    <lineage>
        <taxon>Bacteria</taxon>
        <taxon>Bacillati</taxon>
        <taxon>Bacillota</taxon>
        <taxon>Clostridia</taxon>
        <taxon>Eubacteriales</taxon>
        <taxon>Oscillospiraceae</taxon>
        <taxon>Pseudobacteroides</taxon>
    </lineage>
</organism>
<evidence type="ECO:0000256" key="2">
    <source>
        <dbReference type="ARBA" id="ARBA00022679"/>
    </source>
</evidence>
<dbReference type="Proteomes" id="UP000036923">
    <property type="component" value="Unassembled WGS sequence"/>
</dbReference>
<keyword evidence="1" id="KW-0328">Glycosyltransferase</keyword>
<dbReference type="RefSeq" id="WP_050753336.1">
    <property type="nucleotide sequence ID" value="NZ_KN050764.1"/>
</dbReference>
<protein>
    <submittedName>
        <fullName evidence="5">Glycosyl transferase family 2</fullName>
    </submittedName>
</protein>
<dbReference type="GO" id="GO:0016757">
    <property type="term" value="F:glycosyltransferase activity"/>
    <property type="evidence" value="ECO:0007669"/>
    <property type="project" value="UniProtKB-KW"/>
</dbReference>
<keyword evidence="3" id="KW-0472">Membrane</keyword>
<gene>
    <name evidence="5" type="ORF">Bccel_2094</name>
</gene>
<dbReference type="OrthoDB" id="9771846at2"/>
<keyword evidence="3" id="KW-0812">Transmembrane</keyword>
<dbReference type="EMBL" id="LGTC01000001">
    <property type="protein sequence ID" value="KNY26829.1"/>
    <property type="molecule type" value="Genomic_DNA"/>
</dbReference>
<dbReference type="STRING" id="398512.Bccel_2094"/>
<evidence type="ECO:0000256" key="1">
    <source>
        <dbReference type="ARBA" id="ARBA00022676"/>
    </source>
</evidence>
<dbReference type="InterPro" id="IPR029044">
    <property type="entry name" value="Nucleotide-diphossugar_trans"/>
</dbReference>
<dbReference type="Gene3D" id="3.90.550.10">
    <property type="entry name" value="Spore Coat Polysaccharide Biosynthesis Protein SpsA, Chain A"/>
    <property type="match status" value="1"/>
</dbReference>
<feature type="domain" description="Glycosyltransferase 2-like" evidence="4">
    <location>
        <begin position="7"/>
        <end position="175"/>
    </location>
</feature>
<dbReference type="PANTHER" id="PTHR22916">
    <property type="entry name" value="GLYCOSYLTRANSFERASE"/>
    <property type="match status" value="1"/>
</dbReference>
<dbReference type="CDD" id="cd00761">
    <property type="entry name" value="Glyco_tranf_GTA_type"/>
    <property type="match status" value="1"/>
</dbReference>
<keyword evidence="3" id="KW-1133">Transmembrane helix</keyword>
<feature type="transmembrane region" description="Helical" evidence="3">
    <location>
        <begin position="311"/>
        <end position="332"/>
    </location>
</feature>
<reference evidence="6" key="1">
    <citation type="submission" date="2015-07" db="EMBL/GenBank/DDBJ databases">
        <title>Near-Complete Genome Sequence of the Cellulolytic Bacterium Bacteroides (Pseudobacteroides) cellulosolvens ATCC 35603.</title>
        <authorList>
            <person name="Dassa B."/>
            <person name="Utturkar S.M."/>
            <person name="Klingeman D.M."/>
            <person name="Hurt R.A."/>
            <person name="Keller M."/>
            <person name="Xu J."/>
            <person name="Reddy Y.H.K."/>
            <person name="Borovok I."/>
            <person name="Grinberg I.R."/>
            <person name="Lamed R."/>
            <person name="Zhivin O."/>
            <person name="Bayer E.A."/>
            <person name="Brown S.D."/>
        </authorList>
    </citation>
    <scope>NUCLEOTIDE SEQUENCE [LARGE SCALE GENOMIC DNA]</scope>
    <source>
        <strain evidence="6">DSM 2933</strain>
    </source>
</reference>
<dbReference type="PANTHER" id="PTHR22916:SF51">
    <property type="entry name" value="GLYCOSYLTRANSFERASE EPSH-RELATED"/>
    <property type="match status" value="1"/>
</dbReference>
<dbReference type="Pfam" id="PF00535">
    <property type="entry name" value="Glycos_transf_2"/>
    <property type="match status" value="1"/>
</dbReference>
<evidence type="ECO:0000259" key="4">
    <source>
        <dbReference type="Pfam" id="PF00535"/>
    </source>
</evidence>
<comment type="caution">
    <text evidence="5">The sequence shown here is derived from an EMBL/GenBank/DDBJ whole genome shotgun (WGS) entry which is preliminary data.</text>
</comment>
<dbReference type="SUPFAM" id="SSF53448">
    <property type="entry name" value="Nucleotide-diphospho-sugar transferases"/>
    <property type="match status" value="1"/>
</dbReference>
<dbReference type="PATRIC" id="fig|398512.5.peg.2185"/>
<dbReference type="AlphaFoldDB" id="A0A0L6JM31"/>
<keyword evidence="2 5" id="KW-0808">Transferase</keyword>
<dbReference type="InterPro" id="IPR001173">
    <property type="entry name" value="Glyco_trans_2-like"/>
</dbReference>